<dbReference type="PROSITE" id="PS50850">
    <property type="entry name" value="MFS"/>
    <property type="match status" value="1"/>
</dbReference>
<feature type="transmembrane region" description="Helical" evidence="7">
    <location>
        <begin position="319"/>
        <end position="342"/>
    </location>
</feature>
<dbReference type="InterPro" id="IPR036259">
    <property type="entry name" value="MFS_trans_sf"/>
</dbReference>
<feature type="transmembrane region" description="Helical" evidence="7">
    <location>
        <begin position="212"/>
        <end position="242"/>
    </location>
</feature>
<dbReference type="STRING" id="301967.A6E15_09510"/>
<dbReference type="SUPFAM" id="SSF103473">
    <property type="entry name" value="MFS general substrate transporter"/>
    <property type="match status" value="1"/>
</dbReference>
<dbReference type="Proteomes" id="UP000189370">
    <property type="component" value="Unassembled WGS sequence"/>
</dbReference>
<keyword evidence="3" id="KW-1003">Cell membrane</keyword>
<evidence type="ECO:0000256" key="6">
    <source>
        <dbReference type="ARBA" id="ARBA00023136"/>
    </source>
</evidence>
<dbReference type="OrthoDB" id="177106at2157"/>
<feature type="transmembrane region" description="Helical" evidence="7">
    <location>
        <begin position="80"/>
        <end position="102"/>
    </location>
</feature>
<dbReference type="GO" id="GO:0005886">
    <property type="term" value="C:plasma membrane"/>
    <property type="evidence" value="ECO:0007669"/>
    <property type="project" value="UniProtKB-SubCell"/>
</dbReference>
<evidence type="ECO:0000256" key="1">
    <source>
        <dbReference type="ARBA" id="ARBA00004651"/>
    </source>
</evidence>
<evidence type="ECO:0000256" key="3">
    <source>
        <dbReference type="ARBA" id="ARBA00022475"/>
    </source>
</evidence>
<dbReference type="Pfam" id="PF07690">
    <property type="entry name" value="MFS_1"/>
    <property type="match status" value="1"/>
</dbReference>
<evidence type="ECO:0000256" key="5">
    <source>
        <dbReference type="ARBA" id="ARBA00022989"/>
    </source>
</evidence>
<keyword evidence="5 7" id="KW-1133">Transmembrane helix</keyword>
<feature type="transmembrane region" description="Helical" evidence="7">
    <location>
        <begin position="262"/>
        <end position="281"/>
    </location>
</feature>
<dbReference type="InterPro" id="IPR011701">
    <property type="entry name" value="MFS"/>
</dbReference>
<evidence type="ECO:0000313" key="10">
    <source>
        <dbReference type="Proteomes" id="UP000189370"/>
    </source>
</evidence>
<comment type="caution">
    <text evidence="9">The sequence shown here is derived from an EMBL/GenBank/DDBJ whole genome shotgun (WGS) entry which is preliminary data.</text>
</comment>
<evidence type="ECO:0000256" key="4">
    <source>
        <dbReference type="ARBA" id="ARBA00022692"/>
    </source>
</evidence>
<accession>A0A1S8AXD7</accession>
<keyword evidence="6 7" id="KW-0472">Membrane</keyword>
<feature type="transmembrane region" description="Helical" evidence="7">
    <location>
        <begin position="383"/>
        <end position="406"/>
    </location>
</feature>
<evidence type="ECO:0000256" key="2">
    <source>
        <dbReference type="ARBA" id="ARBA00022448"/>
    </source>
</evidence>
<evidence type="ECO:0000259" key="8">
    <source>
        <dbReference type="PROSITE" id="PS50850"/>
    </source>
</evidence>
<dbReference type="AlphaFoldDB" id="A0A1S8AXD7"/>
<feature type="transmembrane region" description="Helical" evidence="7">
    <location>
        <begin position="170"/>
        <end position="191"/>
    </location>
</feature>
<proteinExistence type="predicted"/>
<feature type="transmembrane region" description="Helical" evidence="7">
    <location>
        <begin position="108"/>
        <end position="132"/>
    </location>
</feature>
<dbReference type="Gene3D" id="1.20.1250.20">
    <property type="entry name" value="MFS general substrate transporter like domains"/>
    <property type="match status" value="2"/>
</dbReference>
<comment type="subcellular location">
    <subcellularLocation>
        <location evidence="1">Cell membrane</location>
        <topology evidence="1">Multi-pass membrane protein</topology>
    </subcellularLocation>
</comment>
<keyword evidence="2" id="KW-0813">Transport</keyword>
<gene>
    <name evidence="9" type="ORF">A6E15_09510</name>
</gene>
<dbReference type="EMBL" id="LWLN01000001">
    <property type="protein sequence ID" value="OLZ41209.1"/>
    <property type="molecule type" value="Genomic_DNA"/>
</dbReference>
<keyword evidence="4 7" id="KW-0812">Transmembrane</keyword>
<dbReference type="InterPro" id="IPR020846">
    <property type="entry name" value="MFS_dom"/>
</dbReference>
<dbReference type="GO" id="GO:0022857">
    <property type="term" value="F:transmembrane transporter activity"/>
    <property type="evidence" value="ECO:0007669"/>
    <property type="project" value="InterPro"/>
</dbReference>
<name>A0A1S8AXD7_9EURY</name>
<reference evidence="10" key="1">
    <citation type="submission" date="2016-04" db="EMBL/GenBank/DDBJ databases">
        <authorList>
            <person name="Chen S.-C."/>
            <person name="Lai M.-C."/>
        </authorList>
    </citation>
    <scope>NUCLEOTIDE SEQUENCE [LARGE SCALE GENOMIC DNA]</scope>
    <source>
        <strain evidence="10">AB14</strain>
    </source>
</reference>
<evidence type="ECO:0000256" key="7">
    <source>
        <dbReference type="SAM" id="Phobius"/>
    </source>
</evidence>
<feature type="domain" description="Major facilitator superfamily (MFS) profile" evidence="8">
    <location>
        <begin position="13"/>
        <end position="407"/>
    </location>
</feature>
<evidence type="ECO:0000313" key="9">
    <source>
        <dbReference type="EMBL" id="OLZ41209.1"/>
    </source>
</evidence>
<keyword evidence="10" id="KW-1185">Reference proteome</keyword>
<dbReference type="InterPro" id="IPR050171">
    <property type="entry name" value="MFS_Transporters"/>
</dbReference>
<dbReference type="PANTHER" id="PTHR23517">
    <property type="entry name" value="RESISTANCE PROTEIN MDTM, PUTATIVE-RELATED-RELATED"/>
    <property type="match status" value="1"/>
</dbReference>
<dbReference type="RefSeq" id="WP_076145829.1">
    <property type="nucleotide sequence ID" value="NZ_LWLN01000001.1"/>
</dbReference>
<feature type="transmembrane region" description="Helical" evidence="7">
    <location>
        <begin position="293"/>
        <end position="313"/>
    </location>
</feature>
<organism evidence="9 10">
    <name type="scientific">Natrinema saccharevitans</name>
    <dbReference type="NCBI Taxonomy" id="301967"/>
    <lineage>
        <taxon>Archaea</taxon>
        <taxon>Methanobacteriati</taxon>
        <taxon>Methanobacteriota</taxon>
        <taxon>Stenosarchaea group</taxon>
        <taxon>Halobacteria</taxon>
        <taxon>Halobacteriales</taxon>
        <taxon>Natrialbaceae</taxon>
        <taxon>Natrinema</taxon>
    </lineage>
</organism>
<feature type="transmembrane region" description="Helical" evidence="7">
    <location>
        <begin position="144"/>
        <end position="164"/>
    </location>
</feature>
<feature type="transmembrane region" description="Helical" evidence="7">
    <location>
        <begin position="12"/>
        <end position="35"/>
    </location>
</feature>
<sequence>MSDSSADSTSRPVVYAVVASTFFVGFGGGVVFPILPNLGEVLGISAFMVGVILSANRWTRLVANGPAGALVDRIGTRKPFVAGLAIEGAATAGYVVAITSAVPEFWFVLARVCWGVGSALVFATAYTITADVSDAGSRGESMGIVRAGITFGFPAGMVLGGLVSEVYGNVAAFVLAAGFAGLASIIAFFIVPETHVDSPDQSIKPWDLETTLPALTVGLVNFGLYFAYFGVLFSTLVLYLDAESTVLTLEVAGMGLEYGEQGTSGLLMAVSALSGALFTILGGKISDAVGARVPVLLVFLVTSCLGFAVLTVAPSLSVVVVACALVGAGQGGVGGPLTALLADLTPEDRMGRAMGTNNVFGDVGGAVGPLLSLPFAEAIGFDVLYALSATIPLLAGAILVVGIYSYTGSLSPTVEESIV</sequence>
<dbReference type="PANTHER" id="PTHR23517:SF3">
    <property type="entry name" value="INTEGRAL MEMBRANE TRANSPORT PROTEIN"/>
    <property type="match status" value="1"/>
</dbReference>
<protein>
    <submittedName>
        <fullName evidence="9">MFS transporter</fullName>
    </submittedName>
</protein>
<dbReference type="CDD" id="cd17325">
    <property type="entry name" value="MFS_MdtG_SLC18_like"/>
    <property type="match status" value="1"/>
</dbReference>